<dbReference type="Proteomes" id="UP001597526">
    <property type="component" value="Unassembled WGS sequence"/>
</dbReference>
<comment type="caution">
    <text evidence="2">The sequence shown here is derived from an EMBL/GenBank/DDBJ whole genome shotgun (WGS) entry which is preliminary data.</text>
</comment>
<gene>
    <name evidence="2" type="ORF">ACFSQJ_07505</name>
</gene>
<sequence>MKSNSKRELFQSLGTATALIISVLALVVSIYEANLLKAQQKATVWPYFSISQGYNSEGFSIYGLNNGTGPALINSVEVSFNGQSVTNYLDLLNKVSPETTIGYNQIKQGVLNNTVLKAGEERLLFFIAWSDETRKIVEKMNEEEVSIIVQYCSVLDECWIFNYPSGKRVKENFKATTEFEN</sequence>
<organism evidence="2 3">
    <name type="scientific">Croceitalea marina</name>
    <dbReference type="NCBI Taxonomy" id="1775166"/>
    <lineage>
        <taxon>Bacteria</taxon>
        <taxon>Pseudomonadati</taxon>
        <taxon>Bacteroidota</taxon>
        <taxon>Flavobacteriia</taxon>
        <taxon>Flavobacteriales</taxon>
        <taxon>Flavobacteriaceae</taxon>
        <taxon>Croceitalea</taxon>
    </lineage>
</organism>
<protein>
    <submittedName>
        <fullName evidence="2">Uncharacterized protein</fullName>
    </submittedName>
</protein>
<keyword evidence="3" id="KW-1185">Reference proteome</keyword>
<dbReference type="EMBL" id="JBHULB010000008">
    <property type="protein sequence ID" value="MFD2586771.1"/>
    <property type="molecule type" value="Genomic_DNA"/>
</dbReference>
<keyword evidence="1" id="KW-0812">Transmembrane</keyword>
<accession>A0ABW5MWK4</accession>
<keyword evidence="1" id="KW-0472">Membrane</keyword>
<name>A0ABW5MWK4_9FLAO</name>
<keyword evidence="1" id="KW-1133">Transmembrane helix</keyword>
<proteinExistence type="predicted"/>
<evidence type="ECO:0000256" key="1">
    <source>
        <dbReference type="SAM" id="Phobius"/>
    </source>
</evidence>
<reference evidence="3" key="1">
    <citation type="journal article" date="2019" name="Int. J. Syst. Evol. Microbiol.">
        <title>The Global Catalogue of Microorganisms (GCM) 10K type strain sequencing project: providing services to taxonomists for standard genome sequencing and annotation.</title>
        <authorList>
            <consortium name="The Broad Institute Genomics Platform"/>
            <consortium name="The Broad Institute Genome Sequencing Center for Infectious Disease"/>
            <person name="Wu L."/>
            <person name="Ma J."/>
        </authorList>
    </citation>
    <scope>NUCLEOTIDE SEQUENCE [LARGE SCALE GENOMIC DNA]</scope>
    <source>
        <strain evidence="3">KCTC 52368</strain>
    </source>
</reference>
<evidence type="ECO:0000313" key="3">
    <source>
        <dbReference type="Proteomes" id="UP001597526"/>
    </source>
</evidence>
<feature type="transmembrane region" description="Helical" evidence="1">
    <location>
        <begin position="12"/>
        <end position="31"/>
    </location>
</feature>
<evidence type="ECO:0000313" key="2">
    <source>
        <dbReference type="EMBL" id="MFD2586771.1"/>
    </source>
</evidence>
<dbReference type="RefSeq" id="WP_377766332.1">
    <property type="nucleotide sequence ID" value="NZ_JBHULB010000008.1"/>
</dbReference>